<dbReference type="AlphaFoldDB" id="A0A922I557"/>
<gene>
    <name evidence="2" type="ORF">DERF_006276</name>
</gene>
<protein>
    <submittedName>
        <fullName evidence="2">Uncharacterized protein</fullName>
    </submittedName>
</protein>
<dbReference type="EMBL" id="ASGP02000002">
    <property type="protein sequence ID" value="KAH9522712.1"/>
    <property type="molecule type" value="Genomic_DNA"/>
</dbReference>
<organism evidence="2 3">
    <name type="scientific">Dermatophagoides farinae</name>
    <name type="common">American house dust mite</name>
    <dbReference type="NCBI Taxonomy" id="6954"/>
    <lineage>
        <taxon>Eukaryota</taxon>
        <taxon>Metazoa</taxon>
        <taxon>Ecdysozoa</taxon>
        <taxon>Arthropoda</taxon>
        <taxon>Chelicerata</taxon>
        <taxon>Arachnida</taxon>
        <taxon>Acari</taxon>
        <taxon>Acariformes</taxon>
        <taxon>Sarcoptiformes</taxon>
        <taxon>Astigmata</taxon>
        <taxon>Psoroptidia</taxon>
        <taxon>Analgoidea</taxon>
        <taxon>Pyroglyphidae</taxon>
        <taxon>Dermatophagoidinae</taxon>
        <taxon>Dermatophagoides</taxon>
    </lineage>
</organism>
<keyword evidence="3" id="KW-1185">Reference proteome</keyword>
<evidence type="ECO:0000256" key="1">
    <source>
        <dbReference type="SAM" id="MobiDB-lite"/>
    </source>
</evidence>
<comment type="caution">
    <text evidence="2">The sequence shown here is derived from an EMBL/GenBank/DDBJ whole genome shotgun (WGS) entry which is preliminary data.</text>
</comment>
<accession>A0A922I557</accession>
<proteinExistence type="predicted"/>
<feature type="region of interest" description="Disordered" evidence="1">
    <location>
        <begin position="16"/>
        <end position="39"/>
    </location>
</feature>
<evidence type="ECO:0000313" key="2">
    <source>
        <dbReference type="EMBL" id="KAH9522712.1"/>
    </source>
</evidence>
<evidence type="ECO:0000313" key="3">
    <source>
        <dbReference type="Proteomes" id="UP000790347"/>
    </source>
</evidence>
<sequence>MIFNWEFRFQMIDQSFDDRDGIPSPPPPPPPRSSPYLNKNPILNIQSNSLVERKMKITDLDSFRFQVFQKKPETA</sequence>
<dbReference type="Proteomes" id="UP000790347">
    <property type="component" value="Unassembled WGS sequence"/>
</dbReference>
<feature type="compositionally biased region" description="Pro residues" evidence="1">
    <location>
        <begin position="23"/>
        <end position="33"/>
    </location>
</feature>
<reference evidence="2" key="1">
    <citation type="submission" date="2013-05" db="EMBL/GenBank/DDBJ databases">
        <authorList>
            <person name="Yim A.K.Y."/>
            <person name="Chan T.F."/>
            <person name="Ji K.M."/>
            <person name="Liu X.Y."/>
            <person name="Zhou J.W."/>
            <person name="Li R.Q."/>
            <person name="Yang K.Y."/>
            <person name="Li J."/>
            <person name="Li M."/>
            <person name="Law P.T.W."/>
            <person name="Wu Y.L."/>
            <person name="Cai Z.L."/>
            <person name="Qin H."/>
            <person name="Bao Y."/>
            <person name="Leung R.K.K."/>
            <person name="Ng P.K.S."/>
            <person name="Zou J."/>
            <person name="Zhong X.J."/>
            <person name="Ran P.X."/>
            <person name="Zhong N.S."/>
            <person name="Liu Z.G."/>
            <person name="Tsui S.K.W."/>
        </authorList>
    </citation>
    <scope>NUCLEOTIDE SEQUENCE</scope>
    <source>
        <strain evidence="2">Derf</strain>
        <tissue evidence="2">Whole organism</tissue>
    </source>
</reference>
<name>A0A922I557_DERFA</name>
<reference evidence="2" key="2">
    <citation type="journal article" date="2022" name="Res Sq">
        <title>Comparative Genomics Reveals Insights into the Divergent Evolution of Astigmatic Mites and Household Pest Adaptations.</title>
        <authorList>
            <person name="Xiong Q."/>
            <person name="Wan A.T.-Y."/>
            <person name="Liu X.-Y."/>
            <person name="Fung C.S.-H."/>
            <person name="Xiao X."/>
            <person name="Malainual N."/>
            <person name="Hou J."/>
            <person name="Wang L."/>
            <person name="Wang M."/>
            <person name="Yang K."/>
            <person name="Cui Y."/>
            <person name="Leung E."/>
            <person name="Nong W."/>
            <person name="Shin S.-K."/>
            <person name="Au S."/>
            <person name="Jeong K.Y."/>
            <person name="Chew F.T."/>
            <person name="Hui J."/>
            <person name="Leung T.F."/>
            <person name="Tungtrongchitr A."/>
            <person name="Zhong N."/>
            <person name="Liu Z."/>
            <person name="Tsui S."/>
        </authorList>
    </citation>
    <scope>NUCLEOTIDE SEQUENCE</scope>
    <source>
        <strain evidence="2">Derf</strain>
        <tissue evidence="2">Whole organism</tissue>
    </source>
</reference>